<protein>
    <submittedName>
        <fullName evidence="4">Non-ribosomal peptide synthetase</fullName>
    </submittedName>
</protein>
<dbReference type="AlphaFoldDB" id="A0AA44JE57"/>
<proteinExistence type="predicted"/>
<dbReference type="Proteomes" id="UP000702952">
    <property type="component" value="Unassembled WGS sequence"/>
</dbReference>
<keyword evidence="1" id="KW-0596">Phosphopantetheine</keyword>
<dbReference type="RefSeq" id="WP_174021517.1">
    <property type="nucleotide sequence ID" value="NZ_JAAMAW010000022.1"/>
</dbReference>
<dbReference type="GO" id="GO:0043041">
    <property type="term" value="P:amino acid activation for nonribosomal peptide biosynthetic process"/>
    <property type="evidence" value="ECO:0007669"/>
    <property type="project" value="TreeGrafter"/>
</dbReference>
<keyword evidence="2" id="KW-0597">Phosphoprotein</keyword>
<evidence type="ECO:0000256" key="1">
    <source>
        <dbReference type="ARBA" id="ARBA00022450"/>
    </source>
</evidence>
<dbReference type="InterPro" id="IPR009081">
    <property type="entry name" value="PP-bd_ACP"/>
</dbReference>
<dbReference type="InterPro" id="IPR036736">
    <property type="entry name" value="ACP-like_sf"/>
</dbReference>
<organism evidence="4 5">
    <name type="scientific">Agrobacterium tumefaciens</name>
    <dbReference type="NCBI Taxonomy" id="358"/>
    <lineage>
        <taxon>Bacteria</taxon>
        <taxon>Pseudomonadati</taxon>
        <taxon>Pseudomonadota</taxon>
        <taxon>Alphaproteobacteria</taxon>
        <taxon>Hyphomicrobiales</taxon>
        <taxon>Rhizobiaceae</taxon>
        <taxon>Rhizobium/Agrobacterium group</taxon>
        <taxon>Agrobacterium</taxon>
        <taxon>Agrobacterium tumefaciens complex</taxon>
    </lineage>
</organism>
<dbReference type="SUPFAM" id="SSF47336">
    <property type="entry name" value="ACP-like"/>
    <property type="match status" value="1"/>
</dbReference>
<reference evidence="4" key="1">
    <citation type="journal article" date="2020" name="Science">
        <title>Unexpected conservation and global transmission of agrobacterial virulence plasmids.</title>
        <authorList>
            <person name="Weisberg A.J."/>
            <person name="Davis E.W. 2nd"/>
            <person name="Tabima J."/>
            <person name="Belcher M.S."/>
            <person name="Miller M."/>
            <person name="Kuo C.H."/>
            <person name="Loper J.E."/>
            <person name="Grunwald N.J."/>
            <person name="Putnam M.L."/>
            <person name="Chang J.H."/>
        </authorList>
    </citation>
    <scope>NUCLEOTIDE SEQUENCE</scope>
    <source>
        <strain evidence="4">17-1853-1a</strain>
    </source>
</reference>
<dbReference type="SMART" id="SM00823">
    <property type="entry name" value="PKS_PP"/>
    <property type="match status" value="1"/>
</dbReference>
<dbReference type="SUPFAM" id="SSF56801">
    <property type="entry name" value="Acetyl-CoA synthetase-like"/>
    <property type="match status" value="1"/>
</dbReference>
<evidence type="ECO:0000313" key="4">
    <source>
        <dbReference type="EMBL" id="NTC32037.1"/>
    </source>
</evidence>
<dbReference type="GO" id="GO:0044550">
    <property type="term" value="P:secondary metabolite biosynthetic process"/>
    <property type="evidence" value="ECO:0007669"/>
    <property type="project" value="TreeGrafter"/>
</dbReference>
<sequence length="599" mass="65068">MSKNLAFLVGEAGPEPSAFVTEFSRVVSMYKDEIAVAGSDGRMTYKELDAVSNRIAEKLSQVGALQGQGVGVWLAESCHLVATAVAIFKLQAIYVPLDRSLPVNRVSEMIIDGGVHIAVTDHETSFGLPCRLVGLRTLLEANDCATPPHTVPRSDGSRICYQTYTSGSSGRPKVIKISEDSMMSYIACVRKRYGIKQQSSIITTASISFDASVREIFCSLLTGSTLYVPHRGIGFDAATYINLLVENKISTILSMTPSILKVISAAALHGRIPAITNLDLLCVGGEVLDARTAEAAQRLFPAALIINHYGPSECTMTSTAWRLPKIDGSLERLAVGTPNWDTYALIIDEFSKRICEVGQEGEIWIFGRRVSREYAVPENELSAVQAENFPDWPGYKTGDLGFVSSDGELFVVGRLDDQIKLRGIRVDPRDLTERILAIEGIADAVTVSSMDDKLGYQLHSYVVLSEECCLAGAEIKATLRDHVPSYLVPATITLLPNLPVNNHGKLDRKALPHPVRTTHRSQHSATSLESELCNTFSEILGVDEVTPDESFFDLGGHSLLATYLVLAVNEAQGSSLPLEEIFSSPTPRLLAKAIKGSPE</sequence>
<dbReference type="PANTHER" id="PTHR45527">
    <property type="entry name" value="NONRIBOSOMAL PEPTIDE SYNTHETASE"/>
    <property type="match status" value="1"/>
</dbReference>
<dbReference type="Pfam" id="PF00550">
    <property type="entry name" value="PP-binding"/>
    <property type="match status" value="1"/>
</dbReference>
<evidence type="ECO:0000256" key="2">
    <source>
        <dbReference type="ARBA" id="ARBA00022553"/>
    </source>
</evidence>
<dbReference type="InterPro" id="IPR020806">
    <property type="entry name" value="PKS_PP-bd"/>
</dbReference>
<dbReference type="Gene3D" id="3.30.300.30">
    <property type="match status" value="1"/>
</dbReference>
<feature type="domain" description="Carrier" evidence="3">
    <location>
        <begin position="523"/>
        <end position="598"/>
    </location>
</feature>
<dbReference type="PANTHER" id="PTHR45527:SF1">
    <property type="entry name" value="FATTY ACID SYNTHASE"/>
    <property type="match status" value="1"/>
</dbReference>
<dbReference type="GO" id="GO:0031177">
    <property type="term" value="F:phosphopantetheine binding"/>
    <property type="evidence" value="ECO:0007669"/>
    <property type="project" value="InterPro"/>
</dbReference>
<dbReference type="EMBL" id="JAAMAY010000043">
    <property type="protein sequence ID" value="NTC32037.1"/>
    <property type="molecule type" value="Genomic_DNA"/>
</dbReference>
<dbReference type="PROSITE" id="PS50075">
    <property type="entry name" value="CARRIER"/>
    <property type="match status" value="1"/>
</dbReference>
<dbReference type="InterPro" id="IPR042099">
    <property type="entry name" value="ANL_N_sf"/>
</dbReference>
<name>A0AA44JE57_AGRTU</name>
<dbReference type="GO" id="GO:0005737">
    <property type="term" value="C:cytoplasm"/>
    <property type="evidence" value="ECO:0007669"/>
    <property type="project" value="TreeGrafter"/>
</dbReference>
<dbReference type="InterPro" id="IPR045851">
    <property type="entry name" value="AMP-bd_C_sf"/>
</dbReference>
<dbReference type="Gene3D" id="3.40.50.12780">
    <property type="entry name" value="N-terminal domain of ligase-like"/>
    <property type="match status" value="1"/>
</dbReference>
<gene>
    <name evidence="4" type="ORF">G6M46_28255</name>
</gene>
<evidence type="ECO:0000313" key="5">
    <source>
        <dbReference type="Proteomes" id="UP000702952"/>
    </source>
</evidence>
<evidence type="ECO:0000259" key="3">
    <source>
        <dbReference type="PROSITE" id="PS50075"/>
    </source>
</evidence>
<accession>A0AA44JE57</accession>
<comment type="caution">
    <text evidence="4">The sequence shown here is derived from an EMBL/GenBank/DDBJ whole genome shotgun (WGS) entry which is preliminary data.</text>
</comment>
<dbReference type="Pfam" id="PF00501">
    <property type="entry name" value="AMP-binding"/>
    <property type="match status" value="1"/>
</dbReference>
<dbReference type="InterPro" id="IPR029058">
    <property type="entry name" value="AB_hydrolase_fold"/>
</dbReference>
<dbReference type="InterPro" id="IPR000873">
    <property type="entry name" value="AMP-dep_synth/lig_dom"/>
</dbReference>
<dbReference type="Gene3D" id="3.40.50.1820">
    <property type="entry name" value="alpha/beta hydrolase"/>
    <property type="match status" value="1"/>
</dbReference>